<evidence type="ECO:0000256" key="4">
    <source>
        <dbReference type="ARBA" id="ARBA00022691"/>
    </source>
</evidence>
<dbReference type="PANTHER" id="PTHR44942:SF4">
    <property type="entry name" value="METHYLTRANSFERASE TYPE 11 DOMAIN-CONTAINING PROTEIN"/>
    <property type="match status" value="1"/>
</dbReference>
<accession>A0ABR4GPF6</accession>
<dbReference type="Gene3D" id="3.40.50.150">
    <property type="entry name" value="Vaccinia Virus protein VP39"/>
    <property type="match status" value="1"/>
</dbReference>
<protein>
    <recommendedName>
        <fullName evidence="6">Methyltransferase type 11 domain-containing protein</fullName>
    </recommendedName>
</protein>
<dbReference type="EMBL" id="JBFTWV010000002">
    <property type="protein sequence ID" value="KAL2800892.1"/>
    <property type="molecule type" value="Genomic_DNA"/>
</dbReference>
<name>A0ABR4GPF6_9EURO</name>
<keyword evidence="2" id="KW-0489">Methyltransferase</keyword>
<feature type="domain" description="Methyltransferase type 11" evidence="6">
    <location>
        <begin position="124"/>
        <end position="182"/>
    </location>
</feature>
<dbReference type="Pfam" id="PF08241">
    <property type="entry name" value="Methyltransf_11"/>
    <property type="match status" value="1"/>
</dbReference>
<gene>
    <name evidence="7" type="ORF">BJX66DRAFT_331832</name>
</gene>
<proteinExistence type="inferred from homology"/>
<comment type="caution">
    <text evidence="7">The sequence shown here is derived from an EMBL/GenBank/DDBJ whole genome shotgun (WGS) entry which is preliminary data.</text>
</comment>
<evidence type="ECO:0000259" key="6">
    <source>
        <dbReference type="Pfam" id="PF08241"/>
    </source>
</evidence>
<keyword evidence="3" id="KW-0808">Transferase</keyword>
<dbReference type="Proteomes" id="UP001610563">
    <property type="component" value="Unassembled WGS sequence"/>
</dbReference>
<evidence type="ECO:0000256" key="2">
    <source>
        <dbReference type="ARBA" id="ARBA00022603"/>
    </source>
</evidence>
<dbReference type="PANTHER" id="PTHR44942">
    <property type="entry name" value="METHYLTRANSF_11 DOMAIN-CONTAINING PROTEIN"/>
    <property type="match status" value="1"/>
</dbReference>
<feature type="region of interest" description="Disordered" evidence="5">
    <location>
        <begin position="98"/>
        <end position="126"/>
    </location>
</feature>
<sequence length="365" mass="40196">MDSQTTNAAPRAFQEPPDIQHPNWDWANYIKYRPVYPDSLFNAIYNYHAAASPDNKFMAAHDVGAGLGNVSARLAERFAHVVLSEPNREFLNVTRGRLSSSSCSNGSTVPALATTEVEDTEEGKRKQEAQSKFTYLAESAEHSSVASDSIDLMTIAEAIHWTDIPAAIAEFARQLKSGGTLCVLQYGPVWIMDNAEAHRVWQELFCHAVKELFFGKGDVTGSQGDGLENALPGTGNERYILAGRRFATGLDNVGFPPSHWEDGVVRVFTNTRGNLRRLGIATSAAGLGEEEDAVRATDQRSFIEGDPDWMVKECDLAWLQGVYVSFFPGLRVEDDLERWAQLERALGGGTVTAAWPSVRILATRR</sequence>
<evidence type="ECO:0000256" key="3">
    <source>
        <dbReference type="ARBA" id="ARBA00022679"/>
    </source>
</evidence>
<evidence type="ECO:0000313" key="8">
    <source>
        <dbReference type="Proteomes" id="UP001610563"/>
    </source>
</evidence>
<comment type="similarity">
    <text evidence="1">Belongs to the methyltransferase superfamily.</text>
</comment>
<dbReference type="InterPro" id="IPR013216">
    <property type="entry name" value="Methyltransf_11"/>
</dbReference>
<keyword evidence="8" id="KW-1185">Reference proteome</keyword>
<evidence type="ECO:0000256" key="1">
    <source>
        <dbReference type="ARBA" id="ARBA00008361"/>
    </source>
</evidence>
<evidence type="ECO:0000256" key="5">
    <source>
        <dbReference type="SAM" id="MobiDB-lite"/>
    </source>
</evidence>
<dbReference type="SUPFAM" id="SSF53335">
    <property type="entry name" value="S-adenosyl-L-methionine-dependent methyltransferases"/>
    <property type="match status" value="1"/>
</dbReference>
<evidence type="ECO:0000313" key="7">
    <source>
        <dbReference type="EMBL" id="KAL2800892.1"/>
    </source>
</evidence>
<keyword evidence="4" id="KW-0949">S-adenosyl-L-methionine</keyword>
<dbReference type="InterPro" id="IPR029063">
    <property type="entry name" value="SAM-dependent_MTases_sf"/>
</dbReference>
<reference evidence="7 8" key="1">
    <citation type="submission" date="2024-07" db="EMBL/GenBank/DDBJ databases">
        <title>Section-level genome sequencing and comparative genomics of Aspergillus sections Usti and Cavernicolus.</title>
        <authorList>
            <consortium name="Lawrence Berkeley National Laboratory"/>
            <person name="Nybo J.L."/>
            <person name="Vesth T.C."/>
            <person name="Theobald S."/>
            <person name="Frisvad J.C."/>
            <person name="Larsen T.O."/>
            <person name="Kjaerboelling I."/>
            <person name="Rothschild-Mancinelli K."/>
            <person name="Lyhne E.K."/>
            <person name="Kogle M.E."/>
            <person name="Barry K."/>
            <person name="Clum A."/>
            <person name="Na H."/>
            <person name="Ledsgaard L."/>
            <person name="Lin J."/>
            <person name="Lipzen A."/>
            <person name="Kuo A."/>
            <person name="Riley R."/>
            <person name="Mondo S."/>
            <person name="Labutti K."/>
            <person name="Haridas S."/>
            <person name="Pangalinan J."/>
            <person name="Salamov A.A."/>
            <person name="Simmons B.A."/>
            <person name="Magnuson J.K."/>
            <person name="Chen J."/>
            <person name="Drula E."/>
            <person name="Henrissat B."/>
            <person name="Wiebenga A."/>
            <person name="Lubbers R.J."/>
            <person name="Gomes A.C."/>
            <person name="Makela M.R."/>
            <person name="Stajich J."/>
            <person name="Grigoriev I.V."/>
            <person name="Mortensen U.H."/>
            <person name="De Vries R.P."/>
            <person name="Baker S.E."/>
            <person name="Andersen M.R."/>
        </authorList>
    </citation>
    <scope>NUCLEOTIDE SEQUENCE [LARGE SCALE GENOMIC DNA]</scope>
    <source>
        <strain evidence="7 8">CBS 209.92</strain>
    </source>
</reference>
<organism evidence="7 8">
    <name type="scientific">Aspergillus keveii</name>
    <dbReference type="NCBI Taxonomy" id="714993"/>
    <lineage>
        <taxon>Eukaryota</taxon>
        <taxon>Fungi</taxon>
        <taxon>Dikarya</taxon>
        <taxon>Ascomycota</taxon>
        <taxon>Pezizomycotina</taxon>
        <taxon>Eurotiomycetes</taxon>
        <taxon>Eurotiomycetidae</taxon>
        <taxon>Eurotiales</taxon>
        <taxon>Aspergillaceae</taxon>
        <taxon>Aspergillus</taxon>
        <taxon>Aspergillus subgen. Nidulantes</taxon>
    </lineage>
</organism>
<dbReference type="InterPro" id="IPR051052">
    <property type="entry name" value="Diverse_substrate_MTase"/>
</dbReference>